<organism evidence="2 3">
    <name type="scientific">Granulicella arctica</name>
    <dbReference type="NCBI Taxonomy" id="940613"/>
    <lineage>
        <taxon>Bacteria</taxon>
        <taxon>Pseudomonadati</taxon>
        <taxon>Acidobacteriota</taxon>
        <taxon>Terriglobia</taxon>
        <taxon>Terriglobales</taxon>
        <taxon>Acidobacteriaceae</taxon>
        <taxon>Granulicella</taxon>
    </lineage>
</organism>
<keyword evidence="3" id="KW-1185">Reference proteome</keyword>
<dbReference type="Proteomes" id="UP000589520">
    <property type="component" value="Unassembled WGS sequence"/>
</dbReference>
<protein>
    <submittedName>
        <fullName evidence="2">Uncharacterized protein YjbI with pentapeptide repeats</fullName>
    </submittedName>
</protein>
<feature type="compositionally biased region" description="Basic and acidic residues" evidence="1">
    <location>
        <begin position="1"/>
        <end position="16"/>
    </location>
</feature>
<evidence type="ECO:0000256" key="1">
    <source>
        <dbReference type="SAM" id="MobiDB-lite"/>
    </source>
</evidence>
<dbReference type="EMBL" id="JACCCW010000001">
    <property type="protein sequence ID" value="NYF78134.1"/>
    <property type="molecule type" value="Genomic_DNA"/>
</dbReference>
<dbReference type="InterPro" id="IPR051082">
    <property type="entry name" value="Pentapeptide-BTB/POZ_domain"/>
</dbReference>
<dbReference type="SUPFAM" id="SSF141571">
    <property type="entry name" value="Pentapeptide repeat-like"/>
    <property type="match status" value="1"/>
</dbReference>
<dbReference type="PANTHER" id="PTHR14136">
    <property type="entry name" value="BTB_POZ DOMAIN-CONTAINING PROTEIN KCTD9"/>
    <property type="match status" value="1"/>
</dbReference>
<dbReference type="PANTHER" id="PTHR14136:SF17">
    <property type="entry name" value="BTB_POZ DOMAIN-CONTAINING PROTEIN KCTD9"/>
    <property type="match status" value="1"/>
</dbReference>
<reference evidence="2 3" key="1">
    <citation type="submission" date="2020-07" db="EMBL/GenBank/DDBJ databases">
        <title>Genomic Encyclopedia of Type Strains, Phase IV (KMG-V): Genome sequencing to study the core and pangenomes of soil and plant-associated prokaryotes.</title>
        <authorList>
            <person name="Whitman W."/>
        </authorList>
    </citation>
    <scope>NUCLEOTIDE SEQUENCE [LARGE SCALE GENOMIC DNA]</scope>
    <source>
        <strain evidence="2 3">X4EP2</strain>
    </source>
</reference>
<dbReference type="AlphaFoldDB" id="A0A7Y9PEC5"/>
<dbReference type="Gene3D" id="2.160.20.80">
    <property type="entry name" value="E3 ubiquitin-protein ligase SopA"/>
    <property type="match status" value="1"/>
</dbReference>
<proteinExistence type="predicted"/>
<dbReference type="Pfam" id="PF13599">
    <property type="entry name" value="Pentapeptide_4"/>
    <property type="match status" value="1"/>
</dbReference>
<evidence type="ECO:0000313" key="3">
    <source>
        <dbReference type="Proteomes" id="UP000589520"/>
    </source>
</evidence>
<evidence type="ECO:0000313" key="2">
    <source>
        <dbReference type="EMBL" id="NYF78134.1"/>
    </source>
</evidence>
<feature type="region of interest" description="Disordered" evidence="1">
    <location>
        <begin position="1"/>
        <end position="24"/>
    </location>
</feature>
<sequence length="220" mass="24530">MAEKPRKPERLRDHPRQLPSASDAHHATKDTILDGIFLEESTASDLDLSGSRLASLRGSNVLFERVTLANSEIGSVRLSDARFVGCDLSNSMLRSFEATRVEFIDCKLVGMNAFASRWQDVLIDHCDARFAQLSEARMRHCEIRSSQFREAALGRATFEATRFLDVVLRQADLAEAKLAGIDLRTSDIEGISLRVEDLRGAIVNPAQAMDLARFLEVVIR</sequence>
<dbReference type="RefSeq" id="WP_179487312.1">
    <property type="nucleotide sequence ID" value="NZ_JACCCW010000001.1"/>
</dbReference>
<dbReference type="Pfam" id="PF00805">
    <property type="entry name" value="Pentapeptide"/>
    <property type="match status" value="1"/>
</dbReference>
<gene>
    <name evidence="2" type="ORF">HDF17_000421</name>
</gene>
<comment type="caution">
    <text evidence="2">The sequence shown here is derived from an EMBL/GenBank/DDBJ whole genome shotgun (WGS) entry which is preliminary data.</text>
</comment>
<name>A0A7Y9PEC5_9BACT</name>
<dbReference type="InterPro" id="IPR001646">
    <property type="entry name" value="5peptide_repeat"/>
</dbReference>
<accession>A0A7Y9PEC5</accession>